<reference evidence="1 2" key="1">
    <citation type="submission" date="2023-10" db="EMBL/GenBank/DDBJ databases">
        <title>Development of a sustainable strategy for remediation of hydrocarbon-contaminated territories based on the waste exchange concept.</title>
        <authorList>
            <person name="Krivoruchko A."/>
        </authorList>
    </citation>
    <scope>NUCLEOTIDE SEQUENCE [LARGE SCALE GENOMIC DNA]</scope>
    <source>
        <strain evidence="1 2">IEGM 1203</strain>
    </source>
</reference>
<gene>
    <name evidence="1" type="ORF">R3Q16_32480</name>
</gene>
<comment type="caution">
    <text evidence="1">The sequence shown here is derived from an EMBL/GenBank/DDBJ whole genome shotgun (WGS) entry which is preliminary data.</text>
</comment>
<name>A0ABU4C4A4_RHOGO</name>
<accession>A0ABU4C4A4</accession>
<dbReference type="Proteomes" id="UP001185927">
    <property type="component" value="Unassembled WGS sequence"/>
</dbReference>
<dbReference type="EMBL" id="JAWLKB010000040">
    <property type="protein sequence ID" value="MDV6271333.1"/>
    <property type="molecule type" value="Genomic_DNA"/>
</dbReference>
<organism evidence="1 2">
    <name type="scientific">Rhodococcus globerulus</name>
    <dbReference type="NCBI Taxonomy" id="33008"/>
    <lineage>
        <taxon>Bacteria</taxon>
        <taxon>Bacillati</taxon>
        <taxon>Actinomycetota</taxon>
        <taxon>Actinomycetes</taxon>
        <taxon>Mycobacteriales</taxon>
        <taxon>Nocardiaceae</taxon>
        <taxon>Rhodococcus</taxon>
    </lineage>
</organism>
<protein>
    <submittedName>
        <fullName evidence="1">Uncharacterized protein</fullName>
    </submittedName>
</protein>
<evidence type="ECO:0000313" key="2">
    <source>
        <dbReference type="Proteomes" id="UP001185927"/>
    </source>
</evidence>
<keyword evidence="2" id="KW-1185">Reference proteome</keyword>
<evidence type="ECO:0000313" key="1">
    <source>
        <dbReference type="EMBL" id="MDV6271333.1"/>
    </source>
</evidence>
<proteinExistence type="predicted"/>
<dbReference type="RefSeq" id="WP_317545778.1">
    <property type="nucleotide sequence ID" value="NZ_JAWLKB010000040.1"/>
</dbReference>
<sequence>MSSVGTPPARSYRQQGTDLIRGPCRAAGGYFGDVRQSEYVGNRFGLHWVGIALQVRDGYGWFDAVLLAS</sequence>